<evidence type="ECO:0000256" key="2">
    <source>
        <dbReference type="ARBA" id="ARBA00022946"/>
    </source>
</evidence>
<evidence type="ECO:0000256" key="3">
    <source>
        <dbReference type="ARBA" id="ARBA00023004"/>
    </source>
</evidence>
<feature type="region of interest" description="Disordered" evidence="5">
    <location>
        <begin position="21"/>
        <end position="53"/>
    </location>
</feature>
<sequence length="377" mass="39256">MTSRTRIGFDADVLLAAATAAATAPTAPTGRGDGARGGAARGTGGGAGGAPRRELARAYRELSERYRGGSDTPEDARLTDGHVRAYLAARLPATLAVSRVVLAELADRRPRWQPHSLLDLGAGPGPATWAALEVFGEITGVDLVERSARMIAAGRGLARLGAPGPLRTGARWHHTTAQVPPVGVAADLTVASYLLGELPAATRGPAVAAWWRATTGALVIIDTGTPDGYARVLAARSALLADGATITAPCPSDGACPLPDGDWCHFARRVERSAVHRALKDAERGHEDEKFAYLIASRGQPAHAPGRLLRAPRAHAGHIRLALCVPEGQREAVVARSRRDAYAWARRARWGDPAPGSVTDPAAPTDPAAGGQAPRTV</sequence>
<evidence type="ECO:0000313" key="6">
    <source>
        <dbReference type="EMBL" id="MCK9878173.1"/>
    </source>
</evidence>
<keyword evidence="1" id="KW-0479">Metal-binding</keyword>
<feature type="compositionally biased region" description="Gly residues" evidence="5">
    <location>
        <begin position="31"/>
        <end position="49"/>
    </location>
</feature>
<keyword evidence="3" id="KW-0408">Iron</keyword>
<dbReference type="Pfam" id="PF09243">
    <property type="entry name" value="Rsm22"/>
    <property type="match status" value="1"/>
</dbReference>
<feature type="compositionally biased region" description="Low complexity" evidence="5">
    <location>
        <begin position="359"/>
        <end position="377"/>
    </location>
</feature>
<feature type="region of interest" description="Disordered" evidence="5">
    <location>
        <begin position="350"/>
        <end position="377"/>
    </location>
</feature>
<dbReference type="Proteomes" id="UP001201873">
    <property type="component" value="Unassembled WGS sequence"/>
</dbReference>
<name>A0ABT0K317_9ACTN</name>
<dbReference type="Gene3D" id="3.40.50.150">
    <property type="entry name" value="Vaccinia Virus protein VP39"/>
    <property type="match status" value="1"/>
</dbReference>
<evidence type="ECO:0000256" key="1">
    <source>
        <dbReference type="ARBA" id="ARBA00022723"/>
    </source>
</evidence>
<evidence type="ECO:0000256" key="5">
    <source>
        <dbReference type="SAM" id="MobiDB-lite"/>
    </source>
</evidence>
<keyword evidence="7" id="KW-1185">Reference proteome</keyword>
<comment type="caution">
    <text evidence="6">The sequence shown here is derived from an EMBL/GenBank/DDBJ whole genome shotgun (WGS) entry which is preliminary data.</text>
</comment>
<feature type="compositionally biased region" description="Low complexity" evidence="5">
    <location>
        <begin position="21"/>
        <end position="30"/>
    </location>
</feature>
<evidence type="ECO:0000256" key="4">
    <source>
        <dbReference type="ARBA" id="ARBA00023014"/>
    </source>
</evidence>
<dbReference type="SUPFAM" id="SSF53335">
    <property type="entry name" value="S-adenosyl-L-methionine-dependent methyltransferases"/>
    <property type="match status" value="1"/>
</dbReference>
<keyword evidence="2" id="KW-0809">Transit peptide</keyword>
<dbReference type="InterPro" id="IPR029063">
    <property type="entry name" value="SAM-dependent_MTases_sf"/>
</dbReference>
<accession>A0ABT0K317</accession>
<dbReference type="EMBL" id="JALKFT010000028">
    <property type="protein sequence ID" value="MCK9878173.1"/>
    <property type="molecule type" value="Genomic_DNA"/>
</dbReference>
<gene>
    <name evidence="6" type="ORF">MXD59_20790</name>
</gene>
<dbReference type="PANTHER" id="PTHR13184">
    <property type="entry name" value="37S RIBOSOMAL PROTEIN S22"/>
    <property type="match status" value="1"/>
</dbReference>
<reference evidence="6 7" key="1">
    <citation type="submission" date="2022-04" db="EMBL/GenBank/DDBJ databases">
        <title>Genome diversity in the genus Frankia.</title>
        <authorList>
            <person name="Carlos-Shanley C."/>
            <person name="Hahn D."/>
        </authorList>
    </citation>
    <scope>NUCLEOTIDE SEQUENCE [LARGE SCALE GENOMIC DNA]</scope>
    <source>
        <strain evidence="6 7">Ag45/Mut15</strain>
    </source>
</reference>
<dbReference type="InterPro" id="IPR052571">
    <property type="entry name" value="Mt_RNA_Methyltransferase"/>
</dbReference>
<proteinExistence type="predicted"/>
<protein>
    <submittedName>
        <fullName evidence="6">Small ribosomal subunit Rsm22 family protein</fullName>
    </submittedName>
</protein>
<dbReference type="InterPro" id="IPR015324">
    <property type="entry name" value="Ribosomal_Rsm22-like"/>
</dbReference>
<dbReference type="PANTHER" id="PTHR13184:SF5">
    <property type="entry name" value="METHYLTRANSFERASE-LIKE PROTEIN 17, MITOCHONDRIAL"/>
    <property type="match status" value="1"/>
</dbReference>
<organism evidence="6 7">
    <name type="scientific">Frankia umida</name>
    <dbReference type="NCBI Taxonomy" id="573489"/>
    <lineage>
        <taxon>Bacteria</taxon>
        <taxon>Bacillati</taxon>
        <taxon>Actinomycetota</taxon>
        <taxon>Actinomycetes</taxon>
        <taxon>Frankiales</taxon>
        <taxon>Frankiaceae</taxon>
        <taxon>Frankia</taxon>
    </lineage>
</organism>
<evidence type="ECO:0000313" key="7">
    <source>
        <dbReference type="Proteomes" id="UP001201873"/>
    </source>
</evidence>
<keyword evidence="4" id="KW-0411">Iron-sulfur</keyword>
<dbReference type="RefSeq" id="WP_248826308.1">
    <property type="nucleotide sequence ID" value="NZ_JALKFT010000028.1"/>
</dbReference>